<dbReference type="PROSITE" id="PS01031">
    <property type="entry name" value="SHSP"/>
    <property type="match status" value="1"/>
</dbReference>
<dbReference type="CDD" id="cd06464">
    <property type="entry name" value="ACD_sHsps-like"/>
    <property type="match status" value="1"/>
</dbReference>
<reference evidence="5" key="2">
    <citation type="journal article" date="2020" name="Antonie Van Leeuwenhoek">
        <title>Labilibaculum antarcticum sp. nov., a novel facultative anaerobic, psychrotorelant bacterium isolated from marine sediment of Antarctica.</title>
        <authorList>
            <person name="Watanabe M."/>
            <person name="Kojima H."/>
            <person name="Fukui M."/>
        </authorList>
    </citation>
    <scope>NUCLEOTIDE SEQUENCE [LARGE SCALE GENOMIC DNA]</scope>
    <source>
        <strain evidence="5">SPP2</strain>
    </source>
</reference>
<evidence type="ECO:0000256" key="1">
    <source>
        <dbReference type="PROSITE-ProRule" id="PRU00285"/>
    </source>
</evidence>
<dbReference type="EMBL" id="AP018042">
    <property type="protein sequence ID" value="BAX79336.1"/>
    <property type="molecule type" value="Genomic_DNA"/>
</dbReference>
<proteinExistence type="inferred from homology"/>
<name>A0A1Y1CG29_9BACT</name>
<dbReference type="InterPro" id="IPR008978">
    <property type="entry name" value="HSP20-like_chaperone"/>
</dbReference>
<sequence>MKLFKWNISDIKPKFPNVIEKFLGKKITNEAANNEYVSVVPSVNIADVDKAFEVSLALPGLDKKDVKIEIQNDSLIVSSEKQYEKEDKNKNWMRREYAYASFQRKFQLPESADQDKIQAEMKNGVLLIKLAKKSDYIENKKQIVIE</sequence>
<dbReference type="Pfam" id="PF00011">
    <property type="entry name" value="HSP20"/>
    <property type="match status" value="1"/>
</dbReference>
<dbReference type="SUPFAM" id="SSF49764">
    <property type="entry name" value="HSP20-like chaperones"/>
    <property type="match status" value="1"/>
</dbReference>
<dbReference type="Proteomes" id="UP000218267">
    <property type="component" value="Chromosome"/>
</dbReference>
<organism evidence="4 5">
    <name type="scientific">Labilibaculum antarcticum</name>
    <dbReference type="NCBI Taxonomy" id="1717717"/>
    <lineage>
        <taxon>Bacteria</taxon>
        <taxon>Pseudomonadati</taxon>
        <taxon>Bacteroidota</taxon>
        <taxon>Bacteroidia</taxon>
        <taxon>Marinilabiliales</taxon>
        <taxon>Marinifilaceae</taxon>
        <taxon>Labilibaculum</taxon>
    </lineage>
</organism>
<gene>
    <name evidence="4" type="ORF">ALGA_0949</name>
</gene>
<dbReference type="Gene3D" id="2.60.40.790">
    <property type="match status" value="1"/>
</dbReference>
<dbReference type="RefSeq" id="WP_096428249.1">
    <property type="nucleotide sequence ID" value="NZ_AP018042.1"/>
</dbReference>
<dbReference type="KEGG" id="mbas:ALGA_0949"/>
<evidence type="ECO:0000256" key="2">
    <source>
        <dbReference type="RuleBase" id="RU003616"/>
    </source>
</evidence>
<dbReference type="InterPro" id="IPR031107">
    <property type="entry name" value="Small_HSP"/>
</dbReference>
<dbReference type="OrthoDB" id="9814487at2"/>
<protein>
    <recommendedName>
        <fullName evidence="3">SHSP domain-containing protein</fullName>
    </recommendedName>
</protein>
<keyword evidence="5" id="KW-1185">Reference proteome</keyword>
<reference evidence="4 5" key="1">
    <citation type="journal article" date="2018" name="Mar. Genomics">
        <title>Complete genome sequence of Marinifilaceae bacterium strain SPP2, isolated from the Antarctic marine sediment.</title>
        <authorList>
            <person name="Watanabe M."/>
            <person name="Kojima H."/>
            <person name="Fukui M."/>
        </authorList>
    </citation>
    <scope>NUCLEOTIDE SEQUENCE [LARGE SCALE GENOMIC DNA]</scope>
    <source>
        <strain evidence="4 5">SPP2</strain>
    </source>
</reference>
<dbReference type="AlphaFoldDB" id="A0A1Y1CG29"/>
<evidence type="ECO:0000259" key="3">
    <source>
        <dbReference type="PROSITE" id="PS01031"/>
    </source>
</evidence>
<accession>A0A1Y1CG29</accession>
<dbReference type="InterPro" id="IPR002068">
    <property type="entry name" value="A-crystallin/Hsp20_dom"/>
</dbReference>
<comment type="similarity">
    <text evidence="1 2">Belongs to the small heat shock protein (HSP20) family.</text>
</comment>
<dbReference type="PANTHER" id="PTHR11527">
    <property type="entry name" value="HEAT-SHOCK PROTEIN 20 FAMILY MEMBER"/>
    <property type="match status" value="1"/>
</dbReference>
<evidence type="ECO:0000313" key="4">
    <source>
        <dbReference type="EMBL" id="BAX79336.1"/>
    </source>
</evidence>
<evidence type="ECO:0000313" key="5">
    <source>
        <dbReference type="Proteomes" id="UP000218267"/>
    </source>
</evidence>
<feature type="domain" description="SHSP" evidence="3">
    <location>
        <begin position="34"/>
        <end position="146"/>
    </location>
</feature>